<gene>
    <name evidence="2" type="ORF">MEDL_10965</name>
</gene>
<dbReference type="Pfam" id="PF17751">
    <property type="entry name" value="SKICH"/>
    <property type="match status" value="1"/>
</dbReference>
<accession>A0A8S3QNN7</accession>
<dbReference type="EMBL" id="CAJPWZ010000543">
    <property type="protein sequence ID" value="CAG2196076.1"/>
    <property type="molecule type" value="Genomic_DNA"/>
</dbReference>
<dbReference type="Proteomes" id="UP000683360">
    <property type="component" value="Unassembled WGS sequence"/>
</dbReference>
<reference evidence="2" key="1">
    <citation type="submission" date="2021-03" db="EMBL/GenBank/DDBJ databases">
        <authorList>
            <person name="Bekaert M."/>
        </authorList>
    </citation>
    <scope>NUCLEOTIDE SEQUENCE</scope>
</reference>
<dbReference type="GO" id="GO:0004445">
    <property type="term" value="F:inositol-polyphosphate 5-phosphatase activity"/>
    <property type="evidence" value="ECO:0007669"/>
    <property type="project" value="UniProtKB-EC"/>
</dbReference>
<dbReference type="EMBL" id="CAJPWZ010000543">
    <property type="protein sequence ID" value="CAG2196077.1"/>
    <property type="molecule type" value="Genomic_DNA"/>
</dbReference>
<dbReference type="AlphaFoldDB" id="A0A8S3QNN7"/>
<dbReference type="OrthoDB" id="62798at2759"/>
<evidence type="ECO:0000313" key="3">
    <source>
        <dbReference type="Proteomes" id="UP000683360"/>
    </source>
</evidence>
<name>A0A8S3QNN7_MYTED</name>
<keyword evidence="2" id="KW-0378">Hydrolase</keyword>
<organism evidence="2 3">
    <name type="scientific">Mytilus edulis</name>
    <name type="common">Blue mussel</name>
    <dbReference type="NCBI Taxonomy" id="6550"/>
    <lineage>
        <taxon>Eukaryota</taxon>
        <taxon>Metazoa</taxon>
        <taxon>Spiralia</taxon>
        <taxon>Lophotrochozoa</taxon>
        <taxon>Mollusca</taxon>
        <taxon>Bivalvia</taxon>
        <taxon>Autobranchia</taxon>
        <taxon>Pteriomorphia</taxon>
        <taxon>Mytilida</taxon>
        <taxon>Mytiloidea</taxon>
        <taxon>Mytilidae</taxon>
        <taxon>Mytilinae</taxon>
        <taxon>Mytilus</taxon>
    </lineage>
</organism>
<sequence>MLNSYHTVSHMSYKLSDHKPVSSLFEIQIYSSPPIPLPVRFLHITSSTKWISNQEEDVHYKFDISPNLEYLPDKWDWIGLYKVEYLPDKWDWIGLYKENFRSIRDQIAYVYIIQGAKMNKDGCSFVTFHNLSLDPGKYRLLYISEKKDTLLGISEVFQVVK</sequence>
<protein>
    <submittedName>
        <fullName evidence="2">INPP5J_K</fullName>
        <ecNumber evidence="2">3.1.3.56</ecNumber>
    </submittedName>
</protein>
<dbReference type="Gene3D" id="2.60.40.2840">
    <property type="match status" value="1"/>
</dbReference>
<evidence type="ECO:0000313" key="2">
    <source>
        <dbReference type="EMBL" id="CAG2196076.1"/>
    </source>
</evidence>
<keyword evidence="3" id="KW-1185">Reference proteome</keyword>
<proteinExistence type="predicted"/>
<dbReference type="InterPro" id="IPR041611">
    <property type="entry name" value="SKICH"/>
</dbReference>
<evidence type="ECO:0000259" key="1">
    <source>
        <dbReference type="Pfam" id="PF17751"/>
    </source>
</evidence>
<comment type="caution">
    <text evidence="2">The sequence shown here is derived from an EMBL/GenBank/DDBJ whole genome shotgun (WGS) entry which is preliminary data.</text>
</comment>
<dbReference type="EC" id="3.1.3.56" evidence="2"/>
<feature type="domain" description="SKICH" evidence="1">
    <location>
        <begin position="86"/>
        <end position="159"/>
    </location>
</feature>